<keyword evidence="1" id="KW-0812">Transmembrane</keyword>
<dbReference type="EMBL" id="MFJJ01000059">
    <property type="protein sequence ID" value="OGG12494.1"/>
    <property type="molecule type" value="Genomic_DNA"/>
</dbReference>
<dbReference type="Proteomes" id="UP000177416">
    <property type="component" value="Unassembled WGS sequence"/>
</dbReference>
<reference evidence="2 3" key="1">
    <citation type="journal article" date="2016" name="Nat. Commun.">
        <title>Thousands of microbial genomes shed light on interconnected biogeochemical processes in an aquifer system.</title>
        <authorList>
            <person name="Anantharaman K."/>
            <person name="Brown C.T."/>
            <person name="Hug L.A."/>
            <person name="Sharon I."/>
            <person name="Castelle C.J."/>
            <person name="Probst A.J."/>
            <person name="Thomas B.C."/>
            <person name="Singh A."/>
            <person name="Wilkins M.J."/>
            <person name="Karaoz U."/>
            <person name="Brodie E.L."/>
            <person name="Williams K.H."/>
            <person name="Hubbard S.S."/>
            <person name="Banfield J.F."/>
        </authorList>
    </citation>
    <scope>NUCLEOTIDE SEQUENCE [LARGE SCALE GENOMIC DNA]</scope>
</reference>
<keyword evidence="1" id="KW-1133">Transmembrane helix</keyword>
<sequence>MDQELQPAQLDQLIPPVPPQPKKNNFLLWVLFLVLLLGSSWGLYLTARDQGWLPSQRMMAKTYEECASLPNSIIQESYPATCVTADGQRFVQPISTSTALPTETAAPTANWKTFITDDKKVSFKYPSGWTVDQNTTSEGWGKSITTANLKNDKFHLSVSVANAFMNECMQEISKQNITLSGTTFYKRYFTGVYSGEACSNKENLGNSEIWLQPTLIDKEPYNYQYGLLFDQILSTFKFTN</sequence>
<gene>
    <name evidence="2" type="ORF">A2875_04445</name>
</gene>
<protein>
    <submittedName>
        <fullName evidence="2">Uncharacterized protein</fullName>
    </submittedName>
</protein>
<dbReference type="AlphaFoldDB" id="A0A1F5ZJI4"/>
<name>A0A1F5ZJI4_9BACT</name>
<feature type="transmembrane region" description="Helical" evidence="1">
    <location>
        <begin position="26"/>
        <end position="47"/>
    </location>
</feature>
<evidence type="ECO:0000313" key="2">
    <source>
        <dbReference type="EMBL" id="OGG12494.1"/>
    </source>
</evidence>
<keyword evidence="1" id="KW-0472">Membrane</keyword>
<organism evidence="2 3">
    <name type="scientific">Candidatus Gottesmanbacteria bacterium RIFCSPHIGHO2_01_FULL_46_14</name>
    <dbReference type="NCBI Taxonomy" id="1798380"/>
    <lineage>
        <taxon>Bacteria</taxon>
        <taxon>Candidatus Gottesmaniibacteriota</taxon>
    </lineage>
</organism>
<accession>A0A1F5ZJI4</accession>
<evidence type="ECO:0000313" key="3">
    <source>
        <dbReference type="Proteomes" id="UP000177416"/>
    </source>
</evidence>
<proteinExistence type="predicted"/>
<evidence type="ECO:0000256" key="1">
    <source>
        <dbReference type="SAM" id="Phobius"/>
    </source>
</evidence>
<comment type="caution">
    <text evidence="2">The sequence shown here is derived from an EMBL/GenBank/DDBJ whole genome shotgun (WGS) entry which is preliminary data.</text>
</comment>